<proteinExistence type="predicted"/>
<protein>
    <submittedName>
        <fullName evidence="1">rRNA small subunit methyltransferase</fullName>
    </submittedName>
</protein>
<accession>A0A7H4M386</accession>
<keyword evidence="1" id="KW-0489">Methyltransferase</keyword>
<dbReference type="GO" id="GO:0032259">
    <property type="term" value="P:methylation"/>
    <property type="evidence" value="ECO:0007669"/>
    <property type="project" value="UniProtKB-KW"/>
</dbReference>
<evidence type="ECO:0000313" key="2">
    <source>
        <dbReference type="Proteomes" id="UP000255050"/>
    </source>
</evidence>
<organism evidence="1 2">
    <name type="scientific">Klebsiella michiganensis</name>
    <dbReference type="NCBI Taxonomy" id="1134687"/>
    <lineage>
        <taxon>Bacteria</taxon>
        <taxon>Pseudomonadati</taxon>
        <taxon>Pseudomonadota</taxon>
        <taxon>Gammaproteobacteria</taxon>
        <taxon>Enterobacterales</taxon>
        <taxon>Enterobacteriaceae</taxon>
        <taxon>Klebsiella/Raoultella group</taxon>
        <taxon>Klebsiella</taxon>
    </lineage>
</organism>
<dbReference type="GO" id="GO:0008168">
    <property type="term" value="F:methyltransferase activity"/>
    <property type="evidence" value="ECO:0007669"/>
    <property type="project" value="UniProtKB-KW"/>
</dbReference>
<gene>
    <name evidence="1" type="ORF">NCTC11694_04119</name>
</gene>
<name>A0A7H4M386_9ENTR</name>
<dbReference type="AlphaFoldDB" id="A0A7H4M386"/>
<dbReference type="Proteomes" id="UP000255050">
    <property type="component" value="Unassembled WGS sequence"/>
</dbReference>
<dbReference type="EMBL" id="UGJR01000002">
    <property type="protein sequence ID" value="STR42862.1"/>
    <property type="molecule type" value="Genomic_DNA"/>
</dbReference>
<reference evidence="1 2" key="1">
    <citation type="submission" date="2018-06" db="EMBL/GenBank/DDBJ databases">
        <authorList>
            <consortium name="Pathogen Informatics"/>
            <person name="Doyle S."/>
        </authorList>
    </citation>
    <scope>NUCLEOTIDE SEQUENCE [LARGE SCALE GENOMIC DNA]</scope>
    <source>
        <strain evidence="1 2">NCTC11694</strain>
    </source>
</reference>
<sequence>MANLPEGVVIKEVVELHVPQLEGERHLVVIQPKMI</sequence>
<evidence type="ECO:0000313" key="1">
    <source>
        <dbReference type="EMBL" id="STR42862.1"/>
    </source>
</evidence>
<keyword evidence="1" id="KW-0808">Transferase</keyword>
<comment type="caution">
    <text evidence="1">The sequence shown here is derived from an EMBL/GenBank/DDBJ whole genome shotgun (WGS) entry which is preliminary data.</text>
</comment>